<feature type="domain" description="DNA methylase adenine-specific" evidence="12">
    <location>
        <begin position="148"/>
        <end position="461"/>
    </location>
</feature>
<evidence type="ECO:0000259" key="11">
    <source>
        <dbReference type="Pfam" id="PF01420"/>
    </source>
</evidence>
<evidence type="ECO:0000256" key="4">
    <source>
        <dbReference type="ARBA" id="ARBA00022603"/>
    </source>
</evidence>
<dbReference type="InterPro" id="IPR000055">
    <property type="entry name" value="Restrct_endonuc_typeI_TRD"/>
</dbReference>
<dbReference type="CDD" id="cd02440">
    <property type="entry name" value="AdoMet_MTases"/>
    <property type="match status" value="1"/>
</dbReference>
<evidence type="ECO:0000256" key="3">
    <source>
        <dbReference type="ARBA" id="ARBA00011900"/>
    </source>
</evidence>
<evidence type="ECO:0000256" key="7">
    <source>
        <dbReference type="ARBA" id="ARBA00022747"/>
    </source>
</evidence>
<comment type="similarity">
    <text evidence="1">Belongs to the N(4)/N(6)-methyltransferase family.</text>
</comment>
<dbReference type="Pfam" id="PF02384">
    <property type="entry name" value="N6_Mtase"/>
    <property type="match status" value="1"/>
</dbReference>
<protein>
    <recommendedName>
        <fullName evidence="3">site-specific DNA-methyltransferase (adenine-specific)</fullName>
        <ecNumber evidence="3">2.1.1.72</ecNumber>
    </recommendedName>
</protein>
<dbReference type="PANTHER" id="PTHR42933:SF3">
    <property type="entry name" value="TYPE I RESTRICTION ENZYME MJAVIII METHYLASE SUBUNIT"/>
    <property type="match status" value="1"/>
</dbReference>
<keyword evidence="7" id="KW-0680">Restriction system</keyword>
<comment type="similarity">
    <text evidence="2">Belongs to the type-I restriction system S methylase family.</text>
</comment>
<dbReference type="SUPFAM" id="SSF116734">
    <property type="entry name" value="DNA methylase specificity domain"/>
    <property type="match status" value="2"/>
</dbReference>
<dbReference type="EMBL" id="CP046401">
    <property type="protein sequence ID" value="QGY46873.1"/>
    <property type="molecule type" value="Genomic_DNA"/>
</dbReference>
<dbReference type="KEGG" id="mcos:GM418_25400"/>
<evidence type="ECO:0000256" key="9">
    <source>
        <dbReference type="ARBA" id="ARBA00047942"/>
    </source>
</evidence>
<dbReference type="GO" id="GO:0032259">
    <property type="term" value="P:methylation"/>
    <property type="evidence" value="ECO:0007669"/>
    <property type="project" value="UniProtKB-KW"/>
</dbReference>
<gene>
    <name evidence="13" type="ORF">GM418_25400</name>
</gene>
<feature type="region of interest" description="Disordered" evidence="10">
    <location>
        <begin position="848"/>
        <end position="886"/>
    </location>
</feature>
<dbReference type="Gene3D" id="1.20.1260.30">
    <property type="match status" value="1"/>
</dbReference>
<evidence type="ECO:0000256" key="2">
    <source>
        <dbReference type="ARBA" id="ARBA00010923"/>
    </source>
</evidence>
<reference evidence="13 14" key="1">
    <citation type="submission" date="2019-11" db="EMBL/GenBank/DDBJ databases">
        <authorList>
            <person name="Zheng R.K."/>
            <person name="Sun C.M."/>
        </authorList>
    </citation>
    <scope>NUCLEOTIDE SEQUENCE [LARGE SCALE GENOMIC DNA]</scope>
    <source>
        <strain evidence="13 14">WC007</strain>
    </source>
</reference>
<evidence type="ECO:0000259" key="12">
    <source>
        <dbReference type="Pfam" id="PF02384"/>
    </source>
</evidence>
<evidence type="ECO:0000256" key="8">
    <source>
        <dbReference type="ARBA" id="ARBA00023125"/>
    </source>
</evidence>
<dbReference type="GO" id="GO:0009307">
    <property type="term" value="P:DNA restriction-modification system"/>
    <property type="evidence" value="ECO:0007669"/>
    <property type="project" value="UniProtKB-KW"/>
</dbReference>
<evidence type="ECO:0000256" key="10">
    <source>
        <dbReference type="SAM" id="MobiDB-lite"/>
    </source>
</evidence>
<dbReference type="CDD" id="cd17273">
    <property type="entry name" value="RMtype1_S_EcoJA69PI-TRD1-CR1_like"/>
    <property type="match status" value="1"/>
</dbReference>
<dbReference type="AlphaFoldDB" id="A0A6I6K5I0"/>
<evidence type="ECO:0000256" key="1">
    <source>
        <dbReference type="ARBA" id="ARBA00006594"/>
    </source>
</evidence>
<dbReference type="GO" id="GO:0009007">
    <property type="term" value="F:site-specific DNA-methyltransferase (adenine-specific) activity"/>
    <property type="evidence" value="ECO:0007669"/>
    <property type="project" value="UniProtKB-EC"/>
</dbReference>
<dbReference type="InterPro" id="IPR051537">
    <property type="entry name" value="DNA_Adenine_Mtase"/>
</dbReference>
<dbReference type="REBASE" id="376998">
    <property type="entry name" value="M.PbaWC007ORF25400P"/>
</dbReference>
<dbReference type="InterPro" id="IPR029063">
    <property type="entry name" value="SAM-dependent_MTases_sf"/>
</dbReference>
<organism evidence="13 14">
    <name type="scientific">Maribellus comscasis</name>
    <dbReference type="NCBI Taxonomy" id="2681766"/>
    <lineage>
        <taxon>Bacteria</taxon>
        <taxon>Pseudomonadati</taxon>
        <taxon>Bacteroidota</taxon>
        <taxon>Bacteroidia</taxon>
        <taxon>Marinilabiliales</taxon>
        <taxon>Prolixibacteraceae</taxon>
        <taxon>Maribellus</taxon>
    </lineage>
</organism>
<dbReference type="InterPro" id="IPR003356">
    <property type="entry name" value="DNA_methylase_A-5"/>
</dbReference>
<dbReference type="Gene3D" id="3.90.220.20">
    <property type="entry name" value="DNA methylase specificity domains"/>
    <property type="match status" value="2"/>
</dbReference>
<dbReference type="SUPFAM" id="SSF53335">
    <property type="entry name" value="S-adenosyl-L-methionine-dependent methyltransferases"/>
    <property type="match status" value="1"/>
</dbReference>
<dbReference type="InterPro" id="IPR038333">
    <property type="entry name" value="T1MK-like_N_sf"/>
</dbReference>
<evidence type="ECO:0000313" key="13">
    <source>
        <dbReference type="EMBL" id="QGY46873.1"/>
    </source>
</evidence>
<comment type="catalytic activity">
    <reaction evidence="9">
        <text>a 2'-deoxyadenosine in DNA + S-adenosyl-L-methionine = an N(6)-methyl-2'-deoxyadenosine in DNA + S-adenosyl-L-homocysteine + H(+)</text>
        <dbReference type="Rhea" id="RHEA:15197"/>
        <dbReference type="Rhea" id="RHEA-COMP:12418"/>
        <dbReference type="Rhea" id="RHEA-COMP:12419"/>
        <dbReference type="ChEBI" id="CHEBI:15378"/>
        <dbReference type="ChEBI" id="CHEBI:57856"/>
        <dbReference type="ChEBI" id="CHEBI:59789"/>
        <dbReference type="ChEBI" id="CHEBI:90615"/>
        <dbReference type="ChEBI" id="CHEBI:90616"/>
        <dbReference type="EC" id="2.1.1.72"/>
    </reaction>
</comment>
<keyword evidence="14" id="KW-1185">Reference proteome</keyword>
<dbReference type="InterPro" id="IPR044946">
    <property type="entry name" value="Restrct_endonuc_typeI_TRD_sf"/>
</dbReference>
<dbReference type="Proteomes" id="UP000428260">
    <property type="component" value="Chromosome"/>
</dbReference>
<dbReference type="Pfam" id="PF01420">
    <property type="entry name" value="Methylase_S"/>
    <property type="match status" value="2"/>
</dbReference>
<keyword evidence="4 13" id="KW-0489">Methyltransferase</keyword>
<dbReference type="PRINTS" id="PR00507">
    <property type="entry name" value="N12N6MTFRASE"/>
</dbReference>
<feature type="domain" description="Type I restriction modification DNA specificity" evidence="11">
    <location>
        <begin position="470"/>
        <end position="635"/>
    </location>
</feature>
<sequence length="886" mass="99324">MLDTQTKKRIDDCRDILVGKLPDPKAQIEQITIGLIYKFMDDMDKEAVELGGKAKFFSNYTITDPENPDKEIEIEFDKYSWDKLFDTKVTATEMLKLYSEAIEGMEKNPNIPQLFRDIFNNAYLPYRDPETLKLFLKTIAEFEYTHSEKLGDAFEYLLSVMGSQGDAGQFRTPRHIIDFLVAIVDPQKTDTILDPACGTAGFLISAFKYIRGNSDHRTDNACVVPTALTPDEQKKLINNIRGYDISPDMVRLSLVNLYLHGFSDPHINEYDTLSSEERWDEYFDVVLANPPFMSPKGGIRPHKKFTIKSNRSEVLFVDYIAEHLNPKGRAGVIVPEGVIFQSGTAYKDLRKMLVKNYLYAVVSLPAGVFNPYSGVKTSILLMDKEIAKSGNEILFVKIDNDGYNLGAQRTAIKGGQLDEAIEDIKKFRNGDFADSTISHAVLRTEIGSNGEYNLSGERYKSVIYHHSSFEMVALSDEVIFKVVSGGTPDSKNEEYWNGDINWATLVDLPATDLISNISSTERKITEAGLKNSSAKILPPNSVIVSTRATIGRIAINETECSTNQGFKNIIIQDTNKANTYFVALMMTQLIEKMNSMATGGTFKELSTTNFRTLEIPLPPLSVQEEIVAEIEGYQKIIDGAKMVVSTYKPKIDIDPDWEIKNLGDISEFKNGLNFSKESKGEKIKILGVSHFKDNLVAPISELEETQVDETINESYLLQKGDLVFVRSNGNADLVGRSMIIPEINERISFSGFTIRCRLNEGIEPLYIGYLFKSELHRNLMKNTGRGANIRNLSQGILGEISIPIPPINIQQEIVKQLEKEQDLINANKQLIELFEQKIKDRIAKVWGTSSSLGTGGEKAEKEQALDGSAEPSRSMAAEPKTKYKTN</sequence>
<dbReference type="PROSITE" id="PS00092">
    <property type="entry name" value="N6_MTASE"/>
    <property type="match status" value="1"/>
</dbReference>
<evidence type="ECO:0000313" key="14">
    <source>
        <dbReference type="Proteomes" id="UP000428260"/>
    </source>
</evidence>
<evidence type="ECO:0000256" key="6">
    <source>
        <dbReference type="ARBA" id="ARBA00022691"/>
    </source>
</evidence>
<feature type="domain" description="Type I restriction modification DNA specificity" evidence="11">
    <location>
        <begin position="656"/>
        <end position="832"/>
    </location>
</feature>
<dbReference type="PANTHER" id="PTHR42933">
    <property type="entry name" value="SLR6095 PROTEIN"/>
    <property type="match status" value="1"/>
</dbReference>
<dbReference type="GO" id="GO:0008170">
    <property type="term" value="F:N-methyltransferase activity"/>
    <property type="evidence" value="ECO:0007669"/>
    <property type="project" value="InterPro"/>
</dbReference>
<dbReference type="InterPro" id="IPR002052">
    <property type="entry name" value="DNA_methylase_N6_adenine_CS"/>
</dbReference>
<keyword evidence="5" id="KW-0808">Transferase</keyword>
<accession>A0A6I6K5I0</accession>
<proteinExistence type="inferred from homology"/>
<keyword evidence="8" id="KW-0238">DNA-binding</keyword>
<dbReference type="Gene3D" id="3.40.50.150">
    <property type="entry name" value="Vaccinia Virus protein VP39"/>
    <property type="match status" value="1"/>
</dbReference>
<keyword evidence="6" id="KW-0949">S-adenosyl-L-methionine</keyword>
<dbReference type="EC" id="2.1.1.72" evidence="3"/>
<dbReference type="CDD" id="cd17517">
    <property type="entry name" value="RMtype1_S_EcoKI_StySPI-TRD2-CR2_like"/>
    <property type="match status" value="1"/>
</dbReference>
<dbReference type="GO" id="GO:0003677">
    <property type="term" value="F:DNA binding"/>
    <property type="evidence" value="ECO:0007669"/>
    <property type="project" value="UniProtKB-KW"/>
</dbReference>
<name>A0A6I6K5I0_9BACT</name>
<evidence type="ECO:0000256" key="5">
    <source>
        <dbReference type="ARBA" id="ARBA00022679"/>
    </source>
</evidence>